<dbReference type="InterPro" id="IPR022572">
    <property type="entry name" value="DNA_rep/recomb_RecO_N"/>
</dbReference>
<evidence type="ECO:0000256" key="3">
    <source>
        <dbReference type="ARBA" id="ARBA00022763"/>
    </source>
</evidence>
<comment type="similarity">
    <text evidence="1 7">Belongs to the RecO family.</text>
</comment>
<evidence type="ECO:0000313" key="10">
    <source>
        <dbReference type="Proteomes" id="UP000824136"/>
    </source>
</evidence>
<reference evidence="9" key="2">
    <citation type="journal article" date="2021" name="PeerJ">
        <title>Extensive microbial diversity within the chicken gut microbiome revealed by metagenomics and culture.</title>
        <authorList>
            <person name="Gilroy R."/>
            <person name="Ravi A."/>
            <person name="Getino M."/>
            <person name="Pursley I."/>
            <person name="Horton D.L."/>
            <person name="Alikhan N.F."/>
            <person name="Baker D."/>
            <person name="Gharbi K."/>
            <person name="Hall N."/>
            <person name="Watson M."/>
            <person name="Adriaenssens E.M."/>
            <person name="Foster-Nyarko E."/>
            <person name="Jarju S."/>
            <person name="Secka A."/>
            <person name="Antonio M."/>
            <person name="Oren A."/>
            <person name="Chaudhuri R.R."/>
            <person name="La Ragione R."/>
            <person name="Hildebrand F."/>
            <person name="Pallen M.J."/>
        </authorList>
    </citation>
    <scope>NUCLEOTIDE SEQUENCE</scope>
    <source>
        <strain evidence="9">CHK33-4379</strain>
    </source>
</reference>
<dbReference type="EMBL" id="DVLL01000021">
    <property type="protein sequence ID" value="HIT59294.1"/>
    <property type="molecule type" value="Genomic_DNA"/>
</dbReference>
<dbReference type="Gene3D" id="2.40.50.140">
    <property type="entry name" value="Nucleic acid-binding proteins"/>
    <property type="match status" value="1"/>
</dbReference>
<evidence type="ECO:0000313" key="9">
    <source>
        <dbReference type="EMBL" id="HIT59294.1"/>
    </source>
</evidence>
<evidence type="ECO:0000256" key="7">
    <source>
        <dbReference type="HAMAP-Rule" id="MF_00201"/>
    </source>
</evidence>
<dbReference type="NCBIfam" id="TIGR00613">
    <property type="entry name" value="reco"/>
    <property type="match status" value="1"/>
</dbReference>
<organism evidence="9 10">
    <name type="scientific">Candidatus Faeciplasma pullistercoris</name>
    <dbReference type="NCBI Taxonomy" id="2840800"/>
    <lineage>
        <taxon>Bacteria</taxon>
        <taxon>Bacillati</taxon>
        <taxon>Bacillota</taxon>
        <taxon>Clostridia</taxon>
        <taxon>Eubacteriales</taxon>
        <taxon>Oscillospiraceae</taxon>
        <taxon>Oscillospiraceae incertae sedis</taxon>
        <taxon>Candidatus Faeciplasma</taxon>
    </lineage>
</organism>
<name>A0A9D1GU71_9FIRM</name>
<evidence type="ECO:0000256" key="2">
    <source>
        <dbReference type="ARBA" id="ARBA00021310"/>
    </source>
</evidence>
<dbReference type="InterPro" id="IPR042242">
    <property type="entry name" value="RecO_C"/>
</dbReference>
<keyword evidence="3 7" id="KW-0227">DNA damage</keyword>
<dbReference type="InterPro" id="IPR037278">
    <property type="entry name" value="ARFGAP/RecO"/>
</dbReference>
<feature type="domain" description="DNA replication/recombination mediator RecO N-terminal" evidence="8">
    <location>
        <begin position="3"/>
        <end position="77"/>
    </location>
</feature>
<gene>
    <name evidence="7 9" type="primary">recO</name>
    <name evidence="9" type="ORF">IAC39_06255</name>
</gene>
<dbReference type="Proteomes" id="UP000824136">
    <property type="component" value="Unassembled WGS sequence"/>
</dbReference>
<dbReference type="InterPro" id="IPR003717">
    <property type="entry name" value="RecO"/>
</dbReference>
<dbReference type="PANTHER" id="PTHR33991">
    <property type="entry name" value="DNA REPAIR PROTEIN RECO"/>
    <property type="match status" value="1"/>
</dbReference>
<dbReference type="InterPro" id="IPR012340">
    <property type="entry name" value="NA-bd_OB-fold"/>
</dbReference>
<dbReference type="Gene3D" id="6.20.220.20">
    <property type="entry name" value="Recombination protein O, zinc-binding domain"/>
    <property type="match status" value="1"/>
</dbReference>
<evidence type="ECO:0000256" key="6">
    <source>
        <dbReference type="ARBA" id="ARBA00033409"/>
    </source>
</evidence>
<evidence type="ECO:0000256" key="5">
    <source>
        <dbReference type="ARBA" id="ARBA00023204"/>
    </source>
</evidence>
<protein>
    <recommendedName>
        <fullName evidence="2 7">DNA repair protein RecO</fullName>
    </recommendedName>
    <alternativeName>
        <fullName evidence="6 7">Recombination protein O</fullName>
    </alternativeName>
</protein>
<dbReference type="Gene3D" id="1.20.1440.120">
    <property type="entry name" value="Recombination protein O, C-terminal domain"/>
    <property type="match status" value="1"/>
</dbReference>
<dbReference type="GO" id="GO:0006310">
    <property type="term" value="P:DNA recombination"/>
    <property type="evidence" value="ECO:0007669"/>
    <property type="project" value="UniProtKB-UniRule"/>
</dbReference>
<dbReference type="AlphaFoldDB" id="A0A9D1GU71"/>
<keyword evidence="4 7" id="KW-0233">DNA recombination</keyword>
<accession>A0A9D1GU71</accession>
<dbReference type="Pfam" id="PF11967">
    <property type="entry name" value="RecO_N"/>
    <property type="match status" value="1"/>
</dbReference>
<evidence type="ECO:0000259" key="8">
    <source>
        <dbReference type="Pfam" id="PF11967"/>
    </source>
</evidence>
<dbReference type="HAMAP" id="MF_00201">
    <property type="entry name" value="RecO"/>
    <property type="match status" value="1"/>
</dbReference>
<reference evidence="9" key="1">
    <citation type="submission" date="2020-10" db="EMBL/GenBank/DDBJ databases">
        <authorList>
            <person name="Gilroy R."/>
        </authorList>
    </citation>
    <scope>NUCLEOTIDE SEQUENCE</scope>
    <source>
        <strain evidence="9">CHK33-4379</strain>
    </source>
</reference>
<dbReference type="GO" id="GO:0043590">
    <property type="term" value="C:bacterial nucleoid"/>
    <property type="evidence" value="ECO:0007669"/>
    <property type="project" value="TreeGrafter"/>
</dbReference>
<dbReference type="SUPFAM" id="SSF57863">
    <property type="entry name" value="ArfGap/RecO-like zinc finger"/>
    <property type="match status" value="1"/>
</dbReference>
<dbReference type="SUPFAM" id="SSF50249">
    <property type="entry name" value="Nucleic acid-binding proteins"/>
    <property type="match status" value="1"/>
</dbReference>
<dbReference type="GO" id="GO:0006302">
    <property type="term" value="P:double-strand break repair"/>
    <property type="evidence" value="ECO:0007669"/>
    <property type="project" value="TreeGrafter"/>
</dbReference>
<proteinExistence type="inferred from homology"/>
<sequence>MLTVKGLVLRERACGDNDKILSILSDTHGLLEVCAKGVKKANAKNASVSQCFCYAKYCLADGKHYYILNSSEPIRNFYDIRLDINKFALASYFSELLLYTCPKNQVNYEALRLILNSLHFLSEGKRNETMLKSVFELRLMTEIGLTPNLIGCCKCYRYEAPQMQFDLSEGRIYCEDCCGKRDLSVCEVINMPLLHAFRYVALSDMSKIFSFKVPDTYLPAFSNITERYVQIQLGKRFQTLDFYKSLLLFMNGNRI</sequence>
<evidence type="ECO:0000256" key="1">
    <source>
        <dbReference type="ARBA" id="ARBA00007452"/>
    </source>
</evidence>
<keyword evidence="5 7" id="KW-0234">DNA repair</keyword>
<comment type="caution">
    <text evidence="9">The sequence shown here is derived from an EMBL/GenBank/DDBJ whole genome shotgun (WGS) entry which is preliminary data.</text>
</comment>
<evidence type="ECO:0000256" key="4">
    <source>
        <dbReference type="ARBA" id="ARBA00023172"/>
    </source>
</evidence>
<dbReference type="Pfam" id="PF02565">
    <property type="entry name" value="RecO_C"/>
    <property type="match status" value="1"/>
</dbReference>
<comment type="function">
    <text evidence="7">Involved in DNA repair and RecF pathway recombination.</text>
</comment>
<dbReference type="PANTHER" id="PTHR33991:SF1">
    <property type="entry name" value="DNA REPAIR PROTEIN RECO"/>
    <property type="match status" value="1"/>
</dbReference>